<dbReference type="PANTHER" id="PTHR30203:SF25">
    <property type="entry name" value="OUTER MEMBRANE PROTEIN-RELATED"/>
    <property type="match status" value="1"/>
</dbReference>
<reference evidence="4 5" key="1">
    <citation type="journal article" date="2010" name="Stand. Genomic Sci.">
        <title>Complete genome sequence of Desulfarculus baarsii type strain (2st14).</title>
        <authorList>
            <person name="Sun H."/>
            <person name="Spring S."/>
            <person name="Lapidus A."/>
            <person name="Davenport K."/>
            <person name="Del Rio T.G."/>
            <person name="Tice H."/>
            <person name="Nolan M."/>
            <person name="Copeland A."/>
            <person name="Cheng J.F."/>
            <person name="Lucas S."/>
            <person name="Tapia R."/>
            <person name="Goodwin L."/>
            <person name="Pitluck S."/>
            <person name="Ivanova N."/>
            <person name="Pagani I."/>
            <person name="Mavromatis K."/>
            <person name="Ovchinnikova G."/>
            <person name="Pati A."/>
            <person name="Chen A."/>
            <person name="Palaniappan K."/>
            <person name="Hauser L."/>
            <person name="Chang Y.J."/>
            <person name="Jeffries C.D."/>
            <person name="Detter J.C."/>
            <person name="Han C."/>
            <person name="Rohde M."/>
            <person name="Brambilla E."/>
            <person name="Goker M."/>
            <person name="Woyke T."/>
            <person name="Bristow J."/>
            <person name="Eisen J.A."/>
            <person name="Markowitz V."/>
            <person name="Hugenholtz P."/>
            <person name="Kyrpides N.C."/>
            <person name="Klenk H.P."/>
            <person name="Land M."/>
        </authorList>
    </citation>
    <scope>NUCLEOTIDE SEQUENCE [LARGE SCALE GENOMIC DNA]</scope>
    <source>
        <strain evidence="5">ATCC 33931 / DSM 2075 / LMG 7858 / VKM B-1802 / 2st14</strain>
    </source>
</reference>
<dbReference type="AlphaFoldDB" id="E1QJQ9"/>
<evidence type="ECO:0000256" key="1">
    <source>
        <dbReference type="ARBA" id="ARBA00007613"/>
    </source>
</evidence>
<dbReference type="OrthoDB" id="9783163at2"/>
<dbReference type="SUPFAM" id="SSF56954">
    <property type="entry name" value="Outer membrane efflux proteins (OEP)"/>
    <property type="match status" value="1"/>
</dbReference>
<dbReference type="PANTHER" id="PTHR30203">
    <property type="entry name" value="OUTER MEMBRANE CATION EFFLUX PROTEIN"/>
    <property type="match status" value="1"/>
</dbReference>
<dbReference type="GO" id="GO:0005886">
    <property type="term" value="C:plasma membrane"/>
    <property type="evidence" value="ECO:0007669"/>
    <property type="project" value="UniProtKB-SubCell"/>
</dbReference>
<dbReference type="GO" id="GO:0015562">
    <property type="term" value="F:efflux transmembrane transporter activity"/>
    <property type="evidence" value="ECO:0007669"/>
    <property type="project" value="InterPro"/>
</dbReference>
<dbReference type="EMBL" id="CP002085">
    <property type="protein sequence ID" value="ADK85802.1"/>
    <property type="molecule type" value="Genomic_DNA"/>
</dbReference>
<dbReference type="Gene3D" id="2.20.200.10">
    <property type="entry name" value="Outer membrane efflux proteins (OEP)"/>
    <property type="match status" value="1"/>
</dbReference>
<evidence type="ECO:0000313" key="4">
    <source>
        <dbReference type="EMBL" id="ADK85802.1"/>
    </source>
</evidence>
<gene>
    <name evidence="4" type="ordered locus">Deba_2441</name>
</gene>
<accession>E1QJQ9</accession>
<feature type="chain" id="PRO_5001438128" evidence="2">
    <location>
        <begin position="25"/>
        <end position="495"/>
    </location>
</feature>
<dbReference type="HOGENOM" id="CLU_012817_13_0_7"/>
<comment type="similarity">
    <text evidence="1 2">Belongs to the outer membrane factor (OMF) (TC 1.B.17) family.</text>
</comment>
<protein>
    <submittedName>
        <fullName evidence="4">RND efflux system, outer membrane lipoprotein, NodT family</fullName>
    </submittedName>
</protein>
<name>E1QJQ9_DESB2</name>
<keyword evidence="2" id="KW-0812">Transmembrane</keyword>
<dbReference type="Gene3D" id="1.20.1600.10">
    <property type="entry name" value="Outer membrane efflux proteins (OEP)"/>
    <property type="match status" value="1"/>
</dbReference>
<dbReference type="NCBIfam" id="TIGR01845">
    <property type="entry name" value="outer_NodT"/>
    <property type="match status" value="1"/>
</dbReference>
<dbReference type="Pfam" id="PF02321">
    <property type="entry name" value="OEP"/>
    <property type="match status" value="2"/>
</dbReference>
<dbReference type="RefSeq" id="WP_013259241.1">
    <property type="nucleotide sequence ID" value="NC_014365.1"/>
</dbReference>
<dbReference type="Proteomes" id="UP000009047">
    <property type="component" value="Chromosome"/>
</dbReference>
<dbReference type="eggNOG" id="COG1538">
    <property type="taxonomic scope" value="Bacteria"/>
</dbReference>
<keyword evidence="2 4" id="KW-0449">Lipoprotein</keyword>
<dbReference type="KEGG" id="dbr:Deba_2441"/>
<dbReference type="InterPro" id="IPR010131">
    <property type="entry name" value="MdtP/NodT-like"/>
</dbReference>
<keyword evidence="2" id="KW-0472">Membrane</keyword>
<sequence length="495" mass="53508">MISTRRTSTALALAGLLLAATALPGCLKVGPDYKTPETKTPASWDLPDDKFLKPDPAAIQRWWEVFGDPQLNELIVRAGQSNLDLRTAHARVKEAWANIGVVRGEIMPALSASGSYARQRGSEYAPTPGGVTFDNYQIGANASWEIDLFGRISRSIEAATADYQASEEDRVDVMVSLYAQVATTYFTIRATQAQLAATNENIQSQKQVLALTQSRFRNGLANDLDVSQAETVLASTQAEVPPLKITLAKAYSAMDLLLGQPPGASAKLLGEVEPIAQPPRMVAVGAPADILRQRPDIRRAERQLAAATARVGQDTARLYPSFSLLGNIGLASTNASDLFRSGSYLFSLGPQFNWNVFQGGAIRAQIQVRDAQTEQALLNYEQTVLSALKEAQDAQTAYVQQLARVEHLARTVSASRRTLKLGLELYKEGLTDFQSVLDAQRTLFQYDNQLAQARGEAAGNLVGLYKALGGGWRAGQHADPAQGPAIVKASADQRP</sequence>
<keyword evidence="2" id="KW-0564">Palmitate</keyword>
<keyword evidence="2" id="KW-1134">Transmembrane beta strand</keyword>
<comment type="subcellular location">
    <subcellularLocation>
        <location evidence="2">Cell membrane</location>
        <topology evidence="2">Lipid-anchor</topology>
    </subcellularLocation>
</comment>
<keyword evidence="2" id="KW-0732">Signal</keyword>
<dbReference type="InterPro" id="IPR003423">
    <property type="entry name" value="OMP_efflux"/>
</dbReference>
<keyword evidence="5" id="KW-1185">Reference proteome</keyword>
<proteinExistence type="inferred from homology"/>
<feature type="signal peptide" evidence="2">
    <location>
        <begin position="1"/>
        <end position="24"/>
    </location>
</feature>
<feature type="region of interest" description="Disordered" evidence="3">
    <location>
        <begin position="476"/>
        <end position="495"/>
    </location>
</feature>
<organism evidence="4 5">
    <name type="scientific">Desulfarculus baarsii (strain ATCC 33931 / DSM 2075 / LMG 7858 / VKM B-1802 / 2st14)</name>
    <dbReference type="NCBI Taxonomy" id="644282"/>
    <lineage>
        <taxon>Bacteria</taxon>
        <taxon>Pseudomonadati</taxon>
        <taxon>Thermodesulfobacteriota</taxon>
        <taxon>Desulfarculia</taxon>
        <taxon>Desulfarculales</taxon>
        <taxon>Desulfarculaceae</taxon>
        <taxon>Desulfarculus</taxon>
    </lineage>
</organism>
<dbReference type="STRING" id="644282.Deba_2441"/>
<evidence type="ECO:0000256" key="2">
    <source>
        <dbReference type="RuleBase" id="RU362097"/>
    </source>
</evidence>
<evidence type="ECO:0000256" key="3">
    <source>
        <dbReference type="SAM" id="MobiDB-lite"/>
    </source>
</evidence>
<evidence type="ECO:0000313" key="5">
    <source>
        <dbReference type="Proteomes" id="UP000009047"/>
    </source>
</evidence>